<dbReference type="Gramene" id="Zm00001eb392720_T001">
    <property type="protein sequence ID" value="Zm00001eb392720_P001"/>
    <property type="gene ID" value="Zm00001eb392720"/>
</dbReference>
<accession>A0A804UJR5</accession>
<protein>
    <submittedName>
        <fullName evidence="2">Uncharacterized protein</fullName>
    </submittedName>
</protein>
<evidence type="ECO:0000313" key="3">
    <source>
        <dbReference type="Proteomes" id="UP000007305"/>
    </source>
</evidence>
<evidence type="ECO:0000313" key="2">
    <source>
        <dbReference type="EnsemblPlants" id="Zm00001eb392720_P001"/>
    </source>
</evidence>
<reference evidence="2" key="2">
    <citation type="submission" date="2019-07" db="EMBL/GenBank/DDBJ databases">
        <authorList>
            <person name="Seetharam A."/>
            <person name="Woodhouse M."/>
            <person name="Cannon E."/>
        </authorList>
    </citation>
    <scope>NUCLEOTIDE SEQUENCE [LARGE SCALE GENOMIC DNA]</scope>
    <source>
        <strain evidence="2">cv. B73</strain>
    </source>
</reference>
<feature type="region of interest" description="Disordered" evidence="1">
    <location>
        <begin position="1"/>
        <end position="38"/>
    </location>
</feature>
<proteinExistence type="predicted"/>
<dbReference type="EnsemblPlants" id="Zm00001eb392720_T001">
    <property type="protein sequence ID" value="Zm00001eb392720_P001"/>
    <property type="gene ID" value="Zm00001eb392720"/>
</dbReference>
<sequence>MESLDSQLASSQNQESSKPRPKIPQESPAKALRSVAGRRADRIPQESFYPVAKGALICLAGEATGGLRSIGVSAGDSFLLPSLSLRRRPCCAGPARACSGVGTEGGGRSGCASKLCSLLRSRHRALVVVAGPRPQSQSSGALLH</sequence>
<name>A0A804UJR5_MAIZE</name>
<dbReference type="InParanoid" id="A0A804UJR5"/>
<dbReference type="Proteomes" id="UP000007305">
    <property type="component" value="Chromosome 9"/>
</dbReference>
<dbReference type="AlphaFoldDB" id="A0A804UJR5"/>
<reference evidence="3" key="1">
    <citation type="journal article" date="2009" name="Science">
        <title>The B73 maize genome: complexity, diversity, and dynamics.</title>
        <authorList>
            <person name="Schnable P.S."/>
            <person name="Ware D."/>
            <person name="Fulton R.S."/>
            <person name="Stein J.C."/>
            <person name="Wei F."/>
            <person name="Pasternak S."/>
            <person name="Liang C."/>
            <person name="Zhang J."/>
            <person name="Fulton L."/>
            <person name="Graves T.A."/>
            <person name="Minx P."/>
            <person name="Reily A.D."/>
            <person name="Courtney L."/>
            <person name="Kruchowski S.S."/>
            <person name="Tomlinson C."/>
            <person name="Strong C."/>
            <person name="Delehaunty K."/>
            <person name="Fronick C."/>
            <person name="Courtney B."/>
            <person name="Rock S.M."/>
            <person name="Belter E."/>
            <person name="Du F."/>
            <person name="Kim K."/>
            <person name="Abbott R.M."/>
            <person name="Cotton M."/>
            <person name="Levy A."/>
            <person name="Marchetto P."/>
            <person name="Ochoa K."/>
            <person name="Jackson S.M."/>
            <person name="Gillam B."/>
            <person name="Chen W."/>
            <person name="Yan L."/>
            <person name="Higginbotham J."/>
            <person name="Cardenas M."/>
            <person name="Waligorski J."/>
            <person name="Applebaum E."/>
            <person name="Phelps L."/>
            <person name="Falcone J."/>
            <person name="Kanchi K."/>
            <person name="Thane T."/>
            <person name="Scimone A."/>
            <person name="Thane N."/>
            <person name="Henke J."/>
            <person name="Wang T."/>
            <person name="Ruppert J."/>
            <person name="Shah N."/>
            <person name="Rotter K."/>
            <person name="Hodges J."/>
            <person name="Ingenthron E."/>
            <person name="Cordes M."/>
            <person name="Kohlberg S."/>
            <person name="Sgro J."/>
            <person name="Delgado B."/>
            <person name="Mead K."/>
            <person name="Chinwalla A."/>
            <person name="Leonard S."/>
            <person name="Crouse K."/>
            <person name="Collura K."/>
            <person name="Kudrna D."/>
            <person name="Currie J."/>
            <person name="He R."/>
            <person name="Angelova A."/>
            <person name="Rajasekar S."/>
            <person name="Mueller T."/>
            <person name="Lomeli R."/>
            <person name="Scara G."/>
            <person name="Ko A."/>
            <person name="Delaney K."/>
            <person name="Wissotski M."/>
            <person name="Lopez G."/>
            <person name="Campos D."/>
            <person name="Braidotti M."/>
            <person name="Ashley E."/>
            <person name="Golser W."/>
            <person name="Kim H."/>
            <person name="Lee S."/>
            <person name="Lin J."/>
            <person name="Dujmic Z."/>
            <person name="Kim W."/>
            <person name="Talag J."/>
            <person name="Zuccolo A."/>
            <person name="Fan C."/>
            <person name="Sebastian A."/>
            <person name="Kramer M."/>
            <person name="Spiegel L."/>
            <person name="Nascimento L."/>
            <person name="Zutavern T."/>
            <person name="Miller B."/>
            <person name="Ambroise C."/>
            <person name="Muller S."/>
            <person name="Spooner W."/>
            <person name="Narechania A."/>
            <person name="Ren L."/>
            <person name="Wei S."/>
            <person name="Kumari S."/>
            <person name="Faga B."/>
            <person name="Levy M.J."/>
            <person name="McMahan L."/>
            <person name="Van Buren P."/>
            <person name="Vaughn M.W."/>
            <person name="Ying K."/>
            <person name="Yeh C.-T."/>
            <person name="Emrich S.J."/>
            <person name="Jia Y."/>
            <person name="Kalyanaraman A."/>
            <person name="Hsia A.-P."/>
            <person name="Barbazuk W.B."/>
            <person name="Baucom R.S."/>
            <person name="Brutnell T.P."/>
            <person name="Carpita N.C."/>
            <person name="Chaparro C."/>
            <person name="Chia J.-M."/>
            <person name="Deragon J.-M."/>
            <person name="Estill J.C."/>
            <person name="Fu Y."/>
            <person name="Jeddeloh J.A."/>
            <person name="Han Y."/>
            <person name="Lee H."/>
            <person name="Li P."/>
            <person name="Lisch D.R."/>
            <person name="Liu S."/>
            <person name="Liu Z."/>
            <person name="Nagel D.H."/>
            <person name="McCann M.C."/>
            <person name="SanMiguel P."/>
            <person name="Myers A.M."/>
            <person name="Nettleton D."/>
            <person name="Nguyen J."/>
            <person name="Penning B.W."/>
            <person name="Ponnala L."/>
            <person name="Schneider K.L."/>
            <person name="Schwartz D.C."/>
            <person name="Sharma A."/>
            <person name="Soderlund C."/>
            <person name="Springer N.M."/>
            <person name="Sun Q."/>
            <person name="Wang H."/>
            <person name="Waterman M."/>
            <person name="Westerman R."/>
            <person name="Wolfgruber T.K."/>
            <person name="Yang L."/>
            <person name="Yu Y."/>
            <person name="Zhang L."/>
            <person name="Zhou S."/>
            <person name="Zhu Q."/>
            <person name="Bennetzen J.L."/>
            <person name="Dawe R.K."/>
            <person name="Jiang J."/>
            <person name="Jiang N."/>
            <person name="Presting G.G."/>
            <person name="Wessler S.R."/>
            <person name="Aluru S."/>
            <person name="Martienssen R.A."/>
            <person name="Clifton S.W."/>
            <person name="McCombie W.R."/>
            <person name="Wing R.A."/>
            <person name="Wilson R.K."/>
        </authorList>
    </citation>
    <scope>NUCLEOTIDE SEQUENCE [LARGE SCALE GENOMIC DNA]</scope>
    <source>
        <strain evidence="3">cv. B73</strain>
    </source>
</reference>
<evidence type="ECO:0000256" key="1">
    <source>
        <dbReference type="SAM" id="MobiDB-lite"/>
    </source>
</evidence>
<reference evidence="2" key="3">
    <citation type="submission" date="2021-05" db="UniProtKB">
        <authorList>
            <consortium name="EnsemblPlants"/>
        </authorList>
    </citation>
    <scope>IDENTIFICATION</scope>
    <source>
        <strain evidence="2">cv. B73</strain>
    </source>
</reference>
<feature type="compositionally biased region" description="Polar residues" evidence="1">
    <location>
        <begin position="1"/>
        <end position="16"/>
    </location>
</feature>
<keyword evidence="3" id="KW-1185">Reference proteome</keyword>
<organism evidence="2 3">
    <name type="scientific">Zea mays</name>
    <name type="common">Maize</name>
    <dbReference type="NCBI Taxonomy" id="4577"/>
    <lineage>
        <taxon>Eukaryota</taxon>
        <taxon>Viridiplantae</taxon>
        <taxon>Streptophyta</taxon>
        <taxon>Embryophyta</taxon>
        <taxon>Tracheophyta</taxon>
        <taxon>Spermatophyta</taxon>
        <taxon>Magnoliopsida</taxon>
        <taxon>Liliopsida</taxon>
        <taxon>Poales</taxon>
        <taxon>Poaceae</taxon>
        <taxon>PACMAD clade</taxon>
        <taxon>Panicoideae</taxon>
        <taxon>Andropogonodae</taxon>
        <taxon>Andropogoneae</taxon>
        <taxon>Tripsacinae</taxon>
        <taxon>Zea</taxon>
    </lineage>
</organism>